<keyword evidence="2" id="KW-1185">Reference proteome</keyword>
<name>A0ABV5CNL1_9ACTN</name>
<organism evidence="1 2">
    <name type="scientific">Polymorphospora lycopeni</name>
    <dbReference type="NCBI Taxonomy" id="3140240"/>
    <lineage>
        <taxon>Bacteria</taxon>
        <taxon>Bacillati</taxon>
        <taxon>Actinomycetota</taxon>
        <taxon>Actinomycetes</taxon>
        <taxon>Micromonosporales</taxon>
        <taxon>Micromonosporaceae</taxon>
        <taxon>Polymorphospora</taxon>
    </lineage>
</organism>
<dbReference type="EMBL" id="JBCGDC010000023">
    <property type="protein sequence ID" value="MFB6393591.1"/>
    <property type="molecule type" value="Genomic_DNA"/>
</dbReference>
<protein>
    <recommendedName>
        <fullName evidence="3">Restriction endonuclease</fullName>
    </recommendedName>
</protein>
<gene>
    <name evidence="1" type="ORF">AAFH96_10790</name>
</gene>
<dbReference type="RefSeq" id="WP_375734018.1">
    <property type="nucleotide sequence ID" value="NZ_JBCGDC010000023.1"/>
</dbReference>
<evidence type="ECO:0008006" key="3">
    <source>
        <dbReference type="Google" id="ProtNLM"/>
    </source>
</evidence>
<comment type="caution">
    <text evidence="1">The sequence shown here is derived from an EMBL/GenBank/DDBJ whole genome shotgun (WGS) entry which is preliminary data.</text>
</comment>
<sequence>MDYDQAVLPGVSEARTGAAPAAGTRAFGEENRNRLLEEYFAQSGPVEPGLAWRDVYRLLLWIDRTTGLAHCYESDKCQPGRPWYARSLAFHVWVSQALGVAPAELDKHIDFLFRNATADLAGAAARNRARLEPAIAMQREPFEGLGLPLPGEDPELESIVTELLEPYLLQQPPRTALRTLTERIQAHVGLENKRKNLVGEGFEDTIAALLRRVPSISHSYEVSVRPLLHNLPGFRPPRANSKTRQVDLALVHRWTGTRTLVSCKWSVRSDREEQFVSDFRDYDQLEDAGEDFEYVLITNEFDPARLAAACEVRRQNGHLFTDVVHVNPDGPRAAYGAPAPQRGVGMARALKHIESGRLAGLDAWIGALSER</sequence>
<dbReference type="Proteomes" id="UP001582793">
    <property type="component" value="Unassembled WGS sequence"/>
</dbReference>
<accession>A0ABV5CNL1</accession>
<evidence type="ECO:0000313" key="2">
    <source>
        <dbReference type="Proteomes" id="UP001582793"/>
    </source>
</evidence>
<evidence type="ECO:0000313" key="1">
    <source>
        <dbReference type="EMBL" id="MFB6393591.1"/>
    </source>
</evidence>
<proteinExistence type="predicted"/>
<reference evidence="1 2" key="1">
    <citation type="submission" date="2024-04" db="EMBL/GenBank/DDBJ databases">
        <title>Polymorphospora sp. isolated from Baiyangdian Lake in Xiong'an New Area.</title>
        <authorList>
            <person name="Zhang X."/>
            <person name="Liu J."/>
        </authorList>
    </citation>
    <scope>NUCLEOTIDE SEQUENCE [LARGE SCALE GENOMIC DNA]</scope>
    <source>
        <strain evidence="1 2">2-325</strain>
    </source>
</reference>